<reference evidence="8 9" key="1">
    <citation type="submission" date="2024-04" db="EMBL/GenBank/DDBJ databases">
        <title>Tritrichomonas musculus Genome.</title>
        <authorList>
            <person name="Alves-Ferreira E."/>
            <person name="Grigg M."/>
            <person name="Lorenzi H."/>
            <person name="Galac M."/>
        </authorList>
    </citation>
    <scope>NUCLEOTIDE SEQUENCE [LARGE SCALE GENOMIC DNA]</scope>
    <source>
        <strain evidence="8 9">EAF2021</strain>
    </source>
</reference>
<proteinExistence type="predicted"/>
<keyword evidence="5" id="KW-0505">Motor protein</keyword>
<keyword evidence="3" id="KW-0067">ATP-binding</keyword>
<feature type="coiled-coil region" evidence="6">
    <location>
        <begin position="895"/>
        <end position="1031"/>
    </location>
</feature>
<keyword evidence="1" id="KW-0493">Microtubule</keyword>
<feature type="compositionally biased region" description="Low complexity" evidence="7">
    <location>
        <begin position="29"/>
        <end position="49"/>
    </location>
</feature>
<feature type="region of interest" description="Disordered" evidence="7">
    <location>
        <begin position="510"/>
        <end position="529"/>
    </location>
</feature>
<evidence type="ECO:0000256" key="4">
    <source>
        <dbReference type="ARBA" id="ARBA00023054"/>
    </source>
</evidence>
<name>A0ABR2H0G5_9EUKA</name>
<feature type="region of interest" description="Disordered" evidence="7">
    <location>
        <begin position="1"/>
        <end position="103"/>
    </location>
</feature>
<feature type="coiled-coil region" evidence="6">
    <location>
        <begin position="407"/>
        <end position="501"/>
    </location>
</feature>
<gene>
    <name evidence="8" type="ORF">M9Y10_032447</name>
</gene>
<evidence type="ECO:0000256" key="5">
    <source>
        <dbReference type="ARBA" id="ARBA00023175"/>
    </source>
</evidence>
<dbReference type="InterPro" id="IPR044986">
    <property type="entry name" value="KIF15/KIN-12"/>
</dbReference>
<evidence type="ECO:0000256" key="6">
    <source>
        <dbReference type="SAM" id="Coils"/>
    </source>
</evidence>
<keyword evidence="4 6" id="KW-0175">Coiled coil</keyword>
<evidence type="ECO:0000256" key="2">
    <source>
        <dbReference type="ARBA" id="ARBA00022741"/>
    </source>
</evidence>
<organism evidence="8 9">
    <name type="scientific">Tritrichomonas musculus</name>
    <dbReference type="NCBI Taxonomy" id="1915356"/>
    <lineage>
        <taxon>Eukaryota</taxon>
        <taxon>Metamonada</taxon>
        <taxon>Parabasalia</taxon>
        <taxon>Tritrichomonadida</taxon>
        <taxon>Tritrichomonadidae</taxon>
        <taxon>Tritrichomonas</taxon>
    </lineage>
</organism>
<feature type="coiled-coil region" evidence="6">
    <location>
        <begin position="304"/>
        <end position="338"/>
    </location>
</feature>
<evidence type="ECO:0000313" key="8">
    <source>
        <dbReference type="EMBL" id="KAK8838985.1"/>
    </source>
</evidence>
<feature type="coiled-coil region" evidence="6">
    <location>
        <begin position="531"/>
        <end position="565"/>
    </location>
</feature>
<evidence type="ECO:0000256" key="1">
    <source>
        <dbReference type="ARBA" id="ARBA00022701"/>
    </source>
</evidence>
<evidence type="ECO:0000256" key="3">
    <source>
        <dbReference type="ARBA" id="ARBA00022840"/>
    </source>
</evidence>
<keyword evidence="9" id="KW-1185">Reference proteome</keyword>
<dbReference type="PANTHER" id="PTHR37739">
    <property type="entry name" value="KINESIN-LIKE PROTEIN KIN-12D"/>
    <property type="match status" value="1"/>
</dbReference>
<evidence type="ECO:0000313" key="9">
    <source>
        <dbReference type="Proteomes" id="UP001470230"/>
    </source>
</evidence>
<keyword evidence="2" id="KW-0547">Nucleotide-binding</keyword>
<dbReference type="EMBL" id="JAPFFF010000053">
    <property type="protein sequence ID" value="KAK8838985.1"/>
    <property type="molecule type" value="Genomic_DNA"/>
</dbReference>
<feature type="region of interest" description="Disordered" evidence="7">
    <location>
        <begin position="747"/>
        <end position="822"/>
    </location>
</feature>
<comment type="caution">
    <text evidence="8">The sequence shown here is derived from an EMBL/GenBank/DDBJ whole genome shotgun (WGS) entry which is preliminary data.</text>
</comment>
<feature type="compositionally biased region" description="Polar residues" evidence="7">
    <location>
        <begin position="92"/>
        <end position="101"/>
    </location>
</feature>
<sequence>MSSPKHARIPNRPVLFTTTTRVVSGKAVKTTTPLPSSPKNTTKKSSSNSHSEVPAIHQIPQREKQEDTKFNLKKEQLIDSSHSPRGSYHSSLPTTQSNQTTLKRDSLESLKKQIDQLSKFSFQQSQLINNLQTNLTRAEIITGNYSNNNKSFQNTNRLLSLGSRFHFLVDNYISQNERLNQLGDIEQLEKHNDANERAIQTEEICQIELGSNYTPEQLKGILEQNQEGTNIITRDADLILNDDLDTKLGQEVRTFFQEENDNDSIISNIKTLREFTETMKRDINLEDSNINNLIDNLKNRVIESDELRAKNVEILKTKENLEIQLEIAQQQLQEYSTRNNEDDKHISNIVKSFYLTRQNTADYPELVEKDLDLSNQVRNIFNEEENNDAIIRTIQSNKESADDNSRVAELSSKLQELSRNTDDTKSESEVIQNLNEKHQQELEEKDRQIAQLIGEIESLKSQSESQMSHIQNLNTTLENNLKELFETNQQKDKEITELKHNYLTQINQLKEEDERSRQNRDQKVSDAFDHNQSYEAKINELKELLSAKENEFNQLRNDFSEQQKLNEQKLKENVELRAIIDNADDVKNKEIFYLKQELLTHLEKIKDLQMALNNNCSEKVQLNEQIESKEDKLNQLRNEADQLRKTIEQKETEMTSYKERTERQLEGLKEELSKKQNEVDLYCSENSEQRSTIESKEREIDELKNSNENLIDQLRSENSEQRSTIECKLHEIEELKRIQEDEINQLKDDLSSKQDEVNQLRSENSEQRSRIESKERELEQLRQSHESEINKLREDLSSKEDAASQHRNESLEQRSAVESKDREIIEMKQKHELEINELKSTNSSQRSELDSKEREINNLKPAHEEQIMQFSKELSNKDSSIDHLRSENCSQKSTLDQKDREISHLKEELSIKEASSYENMRQKENEFNALKESYEHQIFQLKEELSKQRNENEIEEIKGSYLNQIESLKEEIANKEKAADQLTKENLSQRLIIEDKTQEMSEIKKSYENKMNELTDDLHKKDDLLDQYLRNHEEKENSLYPTPDQNREISSYNEAFANHVRALFSNHKESDACYSSLHDNDKEIIEIIRSSFKCDQIHNDDNKQLSFFESVTNLFHPDLSNDDLKVYSKKVSETAEQFFTDSNAKPALNHLFESASGDNLQTLVAQMINDPDESIRKNAEILSYALKDSRMSLEAEGMITTTLAMFLQEMSKDRIENFV</sequence>
<feature type="compositionally biased region" description="Basic and acidic residues" evidence="7">
    <location>
        <begin position="60"/>
        <end position="77"/>
    </location>
</feature>
<feature type="compositionally biased region" description="Low complexity" evidence="7">
    <location>
        <begin position="80"/>
        <end position="91"/>
    </location>
</feature>
<evidence type="ECO:0000256" key="7">
    <source>
        <dbReference type="SAM" id="MobiDB-lite"/>
    </source>
</evidence>
<evidence type="ECO:0008006" key="10">
    <source>
        <dbReference type="Google" id="ProtNLM"/>
    </source>
</evidence>
<dbReference type="PANTHER" id="PTHR37739:SF8">
    <property type="entry name" value="KINESIN-LIKE PROTEIN KIN-12D"/>
    <property type="match status" value="1"/>
</dbReference>
<accession>A0ABR2H0G5</accession>
<protein>
    <recommendedName>
        <fullName evidence="10">GRIP domain-containing protein</fullName>
    </recommendedName>
</protein>
<dbReference type="Proteomes" id="UP001470230">
    <property type="component" value="Unassembled WGS sequence"/>
</dbReference>